<evidence type="ECO:0000313" key="4">
    <source>
        <dbReference type="EMBL" id="CAD6224953.1"/>
    </source>
</evidence>
<evidence type="ECO:0000256" key="2">
    <source>
        <dbReference type="SAM" id="SignalP"/>
    </source>
</evidence>
<protein>
    <recommendedName>
        <fullName evidence="3">C2H2-type domain-containing protein</fullName>
    </recommendedName>
</protein>
<dbReference type="SUPFAM" id="SSF57667">
    <property type="entry name" value="beta-beta-alpha zinc fingers"/>
    <property type="match status" value="5"/>
</dbReference>
<keyword evidence="2" id="KW-0732">Signal</keyword>
<dbReference type="PANTHER" id="PTHR47487:SF9">
    <property type="entry name" value="OS09G0421700 PROTEIN"/>
    <property type="match status" value="1"/>
</dbReference>
<dbReference type="EMBL" id="CAJGYO010000004">
    <property type="protein sequence ID" value="CAD6224953.1"/>
    <property type="molecule type" value="Genomic_DNA"/>
</dbReference>
<feature type="domain" description="C2H2-type" evidence="3">
    <location>
        <begin position="400"/>
        <end position="422"/>
    </location>
</feature>
<evidence type="ECO:0000256" key="1">
    <source>
        <dbReference type="SAM" id="MobiDB-lite"/>
    </source>
</evidence>
<sequence length="480" mass="53687">MPWSCATVHVMVLPLMMWNGLKPVPFTFREQSMKPWRWSVSQECYGDVDEIHNPKQKEGRHRSVALKSEKPTMEDGVDEFLRPCCNGKAGQENSKLEEQKSQEFSETIQPQTTLPSVKWELTGIIIPVKKQRHKLSCEICQVQATSEHSLQVHCAGRKHRSKEASNQKAQLREESSSRTGQKTSLIKWSCNICQVNGTSESDLKEHLNGRTHQQNIEAQLTEGDSMVKNNELQEPECHKSNAPQHSEKPPSMCSSAICLANCARELELGGHLLAKLQALLDEIRNMSEHQIGSKIHQLNVQDLHEEAKKTGDFPPEIAKNQQPPSEWDCVICQAKCYSASQLVHHCRGKKHQKNMDALQGDGVNAKSSNLTTEDKVASNGSDSNSSSSEKVEEQTALWSCGICNLQCSSESMLAGHREGEEHMEKQKLLGFCGVCNLQCNSQKMLAHHLSGNKHKKRLNANKRNAVVAFVCQNSNGEIVQ</sequence>
<accession>A0A811NIA6</accession>
<dbReference type="Pfam" id="PF12874">
    <property type="entry name" value="zf-met"/>
    <property type="match status" value="5"/>
</dbReference>
<feature type="compositionally biased region" description="Basic and acidic residues" evidence="1">
    <location>
        <begin position="162"/>
        <end position="176"/>
    </location>
</feature>
<gene>
    <name evidence="4" type="ORF">NCGR_LOCUS17117</name>
</gene>
<feature type="signal peptide" evidence="2">
    <location>
        <begin position="1"/>
        <end position="23"/>
    </location>
</feature>
<comment type="caution">
    <text evidence="4">The sequence shown here is derived from an EMBL/GenBank/DDBJ whole genome shotgun (WGS) entry which is preliminary data.</text>
</comment>
<keyword evidence="5" id="KW-1185">Reference proteome</keyword>
<dbReference type="Proteomes" id="UP000604825">
    <property type="component" value="Unassembled WGS sequence"/>
</dbReference>
<organism evidence="4 5">
    <name type="scientific">Miscanthus lutarioriparius</name>
    <dbReference type="NCBI Taxonomy" id="422564"/>
    <lineage>
        <taxon>Eukaryota</taxon>
        <taxon>Viridiplantae</taxon>
        <taxon>Streptophyta</taxon>
        <taxon>Embryophyta</taxon>
        <taxon>Tracheophyta</taxon>
        <taxon>Spermatophyta</taxon>
        <taxon>Magnoliopsida</taxon>
        <taxon>Liliopsida</taxon>
        <taxon>Poales</taxon>
        <taxon>Poaceae</taxon>
        <taxon>PACMAD clade</taxon>
        <taxon>Panicoideae</taxon>
        <taxon>Andropogonodae</taxon>
        <taxon>Andropogoneae</taxon>
        <taxon>Saccharinae</taxon>
        <taxon>Miscanthus</taxon>
    </lineage>
</organism>
<proteinExistence type="predicted"/>
<dbReference type="InterPro" id="IPR013087">
    <property type="entry name" value="Znf_C2H2_type"/>
</dbReference>
<evidence type="ECO:0000259" key="3">
    <source>
        <dbReference type="PROSITE" id="PS00028"/>
    </source>
</evidence>
<dbReference type="AlphaFoldDB" id="A0A811NIA6"/>
<dbReference type="InterPro" id="IPR036236">
    <property type="entry name" value="Znf_C2H2_sf"/>
</dbReference>
<feature type="compositionally biased region" description="Basic and acidic residues" evidence="1">
    <location>
        <begin position="94"/>
        <end position="103"/>
    </location>
</feature>
<dbReference type="PROSITE" id="PS00028">
    <property type="entry name" value="ZINC_FINGER_C2H2_1"/>
    <property type="match status" value="1"/>
</dbReference>
<evidence type="ECO:0000313" key="5">
    <source>
        <dbReference type="Proteomes" id="UP000604825"/>
    </source>
</evidence>
<dbReference type="SMART" id="SM00451">
    <property type="entry name" value="ZnF_U1"/>
    <property type="match status" value="5"/>
</dbReference>
<dbReference type="GO" id="GO:0008270">
    <property type="term" value="F:zinc ion binding"/>
    <property type="evidence" value="ECO:0007669"/>
    <property type="project" value="InterPro"/>
</dbReference>
<reference evidence="4" key="1">
    <citation type="submission" date="2020-10" db="EMBL/GenBank/DDBJ databases">
        <authorList>
            <person name="Han B."/>
            <person name="Lu T."/>
            <person name="Zhao Q."/>
            <person name="Huang X."/>
            <person name="Zhao Y."/>
        </authorList>
    </citation>
    <scope>NUCLEOTIDE SEQUENCE</scope>
</reference>
<dbReference type="SMART" id="SM00355">
    <property type="entry name" value="ZnF_C2H2"/>
    <property type="match status" value="5"/>
</dbReference>
<feature type="region of interest" description="Disordered" evidence="1">
    <location>
        <begin position="155"/>
        <end position="180"/>
    </location>
</feature>
<dbReference type="Gene3D" id="3.30.160.60">
    <property type="entry name" value="Classic Zinc Finger"/>
    <property type="match status" value="5"/>
</dbReference>
<name>A0A811NIA6_9POAL</name>
<feature type="region of interest" description="Disordered" evidence="1">
    <location>
        <begin position="90"/>
        <end position="109"/>
    </location>
</feature>
<dbReference type="PANTHER" id="PTHR47487">
    <property type="entry name" value="OS06G0651300 PROTEIN-RELATED"/>
    <property type="match status" value="1"/>
</dbReference>
<dbReference type="GO" id="GO:0003676">
    <property type="term" value="F:nucleic acid binding"/>
    <property type="evidence" value="ECO:0007669"/>
    <property type="project" value="InterPro"/>
</dbReference>
<feature type="chain" id="PRO_5032401188" description="C2H2-type domain-containing protein" evidence="2">
    <location>
        <begin position="24"/>
        <end position="480"/>
    </location>
</feature>
<dbReference type="InterPro" id="IPR003604">
    <property type="entry name" value="Matrin/U1-like-C_Znf_C2H2"/>
</dbReference>
<feature type="compositionally biased region" description="Low complexity" evidence="1">
    <location>
        <begin position="378"/>
        <end position="388"/>
    </location>
</feature>
<feature type="region of interest" description="Disordered" evidence="1">
    <location>
        <begin position="359"/>
        <end position="388"/>
    </location>
</feature>
<dbReference type="OrthoDB" id="434647at2759"/>